<comment type="caution">
    <text evidence="2">The sequence shown here is derived from an EMBL/GenBank/DDBJ whole genome shotgun (WGS) entry which is preliminary data.</text>
</comment>
<organism evidence="2 3">
    <name type="scientific">Candidatus Fimiplasma intestinipullorum</name>
    <dbReference type="NCBI Taxonomy" id="2840825"/>
    <lineage>
        <taxon>Bacteria</taxon>
        <taxon>Bacillati</taxon>
        <taxon>Bacillota</taxon>
        <taxon>Clostridia</taxon>
        <taxon>Eubacteriales</taxon>
        <taxon>Candidatus Fimiplasma</taxon>
    </lineage>
</organism>
<sequence>MAYLTTYQVCEIARDTYVINEAGMAAMFLVIGEERALLIDTGVGMTDLPALIRSLTPLPYDVVLTHGHLDHIGGAAQFSEVYVHPADASSLQPIDYDAIAAYVDLLLEMGSKDVYHCTREDIYRTPQMPRLKALQEGMVFDLGGRVLAVIETPGHTAGSCSLIDTRERILFSGDACNVNLLCLEESVTTLKQGLMKIKVHENLFDRNFNGHVGYAGHPYTMAMPVSVLDDALQACEIIIRASQPFVDEGMVFGSKASSITYGKVKISFDPKHIL</sequence>
<dbReference type="PANTHER" id="PTHR42951:SF22">
    <property type="entry name" value="METALLO BETA-LACTAMASE SUPERFAMILY LIPOPROTEIN"/>
    <property type="match status" value="1"/>
</dbReference>
<dbReference type="AlphaFoldDB" id="A0A9D1L1U1"/>
<dbReference type="EMBL" id="DVMJ01000083">
    <property type="protein sequence ID" value="HIU14337.1"/>
    <property type="molecule type" value="Genomic_DNA"/>
</dbReference>
<name>A0A9D1L1U1_9FIRM</name>
<dbReference type="InterPro" id="IPR036866">
    <property type="entry name" value="RibonucZ/Hydroxyglut_hydro"/>
</dbReference>
<dbReference type="Proteomes" id="UP000824175">
    <property type="component" value="Unassembled WGS sequence"/>
</dbReference>
<proteinExistence type="predicted"/>
<gene>
    <name evidence="2" type="ORF">IAD15_09750</name>
</gene>
<evidence type="ECO:0000259" key="1">
    <source>
        <dbReference type="SMART" id="SM00849"/>
    </source>
</evidence>
<accession>A0A9D1L1U1</accession>
<dbReference type="Pfam" id="PF00753">
    <property type="entry name" value="Lactamase_B"/>
    <property type="match status" value="1"/>
</dbReference>
<reference evidence="2" key="2">
    <citation type="journal article" date="2021" name="PeerJ">
        <title>Extensive microbial diversity within the chicken gut microbiome revealed by metagenomics and culture.</title>
        <authorList>
            <person name="Gilroy R."/>
            <person name="Ravi A."/>
            <person name="Getino M."/>
            <person name="Pursley I."/>
            <person name="Horton D.L."/>
            <person name="Alikhan N.F."/>
            <person name="Baker D."/>
            <person name="Gharbi K."/>
            <person name="Hall N."/>
            <person name="Watson M."/>
            <person name="Adriaenssens E.M."/>
            <person name="Foster-Nyarko E."/>
            <person name="Jarju S."/>
            <person name="Secka A."/>
            <person name="Antonio M."/>
            <person name="Oren A."/>
            <person name="Chaudhuri R.R."/>
            <person name="La Ragione R."/>
            <person name="Hildebrand F."/>
            <person name="Pallen M.J."/>
        </authorList>
    </citation>
    <scope>NUCLEOTIDE SEQUENCE</scope>
    <source>
        <strain evidence="2">CHK195-11698</strain>
    </source>
</reference>
<dbReference type="InterPro" id="IPR050855">
    <property type="entry name" value="NDM-1-like"/>
</dbReference>
<evidence type="ECO:0000313" key="3">
    <source>
        <dbReference type="Proteomes" id="UP000824175"/>
    </source>
</evidence>
<reference evidence="2" key="1">
    <citation type="submission" date="2020-10" db="EMBL/GenBank/DDBJ databases">
        <authorList>
            <person name="Gilroy R."/>
        </authorList>
    </citation>
    <scope>NUCLEOTIDE SEQUENCE</scope>
    <source>
        <strain evidence="2">CHK195-11698</strain>
    </source>
</reference>
<dbReference type="Gene3D" id="3.60.15.10">
    <property type="entry name" value="Ribonuclease Z/Hydroxyacylglutathione hydrolase-like"/>
    <property type="match status" value="1"/>
</dbReference>
<dbReference type="SUPFAM" id="SSF56281">
    <property type="entry name" value="Metallo-hydrolase/oxidoreductase"/>
    <property type="match status" value="1"/>
</dbReference>
<protein>
    <submittedName>
        <fullName evidence="2">MBL fold metallo-hydrolase</fullName>
    </submittedName>
</protein>
<dbReference type="InterPro" id="IPR001279">
    <property type="entry name" value="Metallo-B-lactamas"/>
</dbReference>
<dbReference type="SMART" id="SM00849">
    <property type="entry name" value="Lactamase_B"/>
    <property type="match status" value="1"/>
</dbReference>
<feature type="domain" description="Metallo-beta-lactamase" evidence="1">
    <location>
        <begin position="24"/>
        <end position="217"/>
    </location>
</feature>
<evidence type="ECO:0000313" key="2">
    <source>
        <dbReference type="EMBL" id="HIU14337.1"/>
    </source>
</evidence>
<dbReference type="PANTHER" id="PTHR42951">
    <property type="entry name" value="METALLO-BETA-LACTAMASE DOMAIN-CONTAINING"/>
    <property type="match status" value="1"/>
</dbReference>